<evidence type="ECO:0000256" key="1">
    <source>
        <dbReference type="SAM" id="Phobius"/>
    </source>
</evidence>
<evidence type="ECO:0000313" key="2">
    <source>
        <dbReference type="EMBL" id="MFC6724946.1"/>
    </source>
</evidence>
<comment type="caution">
    <text evidence="2">The sequence shown here is derived from an EMBL/GenBank/DDBJ whole genome shotgun (WGS) entry which is preliminary data.</text>
</comment>
<keyword evidence="3" id="KW-1185">Reference proteome</keyword>
<organism evidence="2 3">
    <name type="scientific">Halobium palmae</name>
    <dbReference type="NCBI Taxonomy" id="1776492"/>
    <lineage>
        <taxon>Archaea</taxon>
        <taxon>Methanobacteriati</taxon>
        <taxon>Methanobacteriota</taxon>
        <taxon>Stenosarchaea group</taxon>
        <taxon>Halobacteria</taxon>
        <taxon>Halobacteriales</taxon>
        <taxon>Haloferacaceae</taxon>
        <taxon>Halobium</taxon>
    </lineage>
</organism>
<keyword evidence="1" id="KW-0812">Transmembrane</keyword>
<accession>A0ABD5S0H9</accession>
<dbReference type="EMBL" id="JBHSWU010000332">
    <property type="protein sequence ID" value="MFC6724946.1"/>
    <property type="molecule type" value="Genomic_DNA"/>
</dbReference>
<protein>
    <submittedName>
        <fullName evidence="2">Uncharacterized protein</fullName>
    </submittedName>
</protein>
<feature type="transmembrane region" description="Helical" evidence="1">
    <location>
        <begin position="31"/>
        <end position="53"/>
    </location>
</feature>
<feature type="transmembrane region" description="Helical" evidence="1">
    <location>
        <begin position="6"/>
        <end position="24"/>
    </location>
</feature>
<reference evidence="2 3" key="1">
    <citation type="journal article" date="2019" name="Int. J. Syst. Evol. Microbiol.">
        <title>The Global Catalogue of Microorganisms (GCM) 10K type strain sequencing project: providing services to taxonomists for standard genome sequencing and annotation.</title>
        <authorList>
            <consortium name="The Broad Institute Genomics Platform"/>
            <consortium name="The Broad Institute Genome Sequencing Center for Infectious Disease"/>
            <person name="Wu L."/>
            <person name="Ma J."/>
        </authorList>
    </citation>
    <scope>NUCLEOTIDE SEQUENCE [LARGE SCALE GENOMIC DNA]</scope>
    <source>
        <strain evidence="2 3">NBRC 111368</strain>
    </source>
</reference>
<feature type="transmembrane region" description="Helical" evidence="1">
    <location>
        <begin position="59"/>
        <end position="80"/>
    </location>
</feature>
<name>A0ABD5S0H9_9EURY</name>
<keyword evidence="1" id="KW-0472">Membrane</keyword>
<dbReference type="AlphaFoldDB" id="A0ABD5S0H9"/>
<gene>
    <name evidence="2" type="ORF">ACFQE1_11295</name>
</gene>
<dbReference type="Proteomes" id="UP001596328">
    <property type="component" value="Unassembled WGS sequence"/>
</dbReference>
<proteinExistence type="predicted"/>
<sequence length="91" mass="9990">MQSLPFYATLLAALGLFLLVVLRYELGVPMIVGVLVVPPLEAAGFGLAYLLHWRLGVPILHSIGLLAVLLVVLTGGYEFWQAGRKTQIKRF</sequence>
<keyword evidence="1" id="KW-1133">Transmembrane helix</keyword>
<evidence type="ECO:0000313" key="3">
    <source>
        <dbReference type="Proteomes" id="UP001596328"/>
    </source>
</evidence>